<evidence type="ECO:0000313" key="8">
    <source>
        <dbReference type="EMBL" id="MFD1889870.1"/>
    </source>
</evidence>
<dbReference type="PANTHER" id="PTHR33841:SF1">
    <property type="entry name" value="DNA METHYLTRANSFERASE A"/>
    <property type="match status" value="1"/>
</dbReference>
<keyword evidence="4" id="KW-0949">S-adenosyl-L-methionine</keyword>
<dbReference type="InterPro" id="IPR029063">
    <property type="entry name" value="SAM-dependent_MTases_sf"/>
</dbReference>
<dbReference type="PROSITE" id="PS00092">
    <property type="entry name" value="N6_MTASE"/>
    <property type="match status" value="1"/>
</dbReference>
<sequence length="1175" mass="131760">MTATSQLTTELKALVLRVEDDLRRRLAEDANLTKQWQDEHREANKAERSAAAWETFRDDRLTQAAVSWVLTTVFIRFCEDNALLSPVWIAGPPERRQEALDAENAFFREFPTLTYREWIGQGIKHLAALPATKGLVAPPAALNLIAPSGDMAGEVLQFWRRRTSDGELVHDLRDESLSTRFLGDLYQDLSEYAKKTFALLQTPVFVEEFILDQTLTPALEERPLEGFTLIDPTCGSGHFLLGAFDRFVALWREQQSDLPDDEVVRRALASVHGVDINGFAVAVARFRLTVAALQAMGRTSLEGAPELDLNLAAGDSLLSYTQDTLVEEENLFSFETEDTAALARILEPRQYDVVVGNPPYITVKDKALNKTYRALYPKSCKGKYALSAPFMERFFQLAKPKNGPAGWVGQITSNSFMKREFGSRLIEEVLPSLDLRLVADTSGAYIPGHGTPTVIIVGQAEIPTTDTVRAVLGVRGEPGQPAEPASGLVWRQLVEQVEHPGFDGDFVSISDLPRASLAAHPWSLSGGGATDVLTHIDAAHERLGPRAYRIGVFGIMGSDDSMMVTPNTVRDHSLEPLAVRDLVIGENVRDFAVTESVPTWFPYNAKHELQPLSAFPGWANRLWVCRTELGARATFSGGTYFSDGRPFYEWHQLPKDPGAHQWTLTFAFVATHNHFVLDRGGKVFKQSAPVIKLPAEATEDDHLALLGVLNSSTACFWLKQNSYPKGGDPVGQDGARVSQQPWSDRYEFTGTTLKDFPLPSRVPLERGRILDRLASDLAAHQPAAVLGDRPHVQALHEARAAADGLQQEMIAHQEELDWECYRLYGLIDADLTCAGEPPRVELGERAFEIVLARRVAAGEADGEWFARHGSTPVTEIPTHWPEDYRALVQRRIDLIESDKAINLLERPEYKRRWASEPWEKKQGKALRTWLLDRLESREYWFDAQGRPAPRSVNELADLVGRDTELVKVLRLWEGRAGVLPSQSLRKLLVPEAVPYLAALRLKDTGLRKFEAWKKTWELQRQEDAGVDVGTIPVPPKYTSADFRKTEWWQARGKLDVPKERFVLYPEAGRSTDTSELLGWAGWNHLEQALALGIIIGARQAEGWDEERLVPLVAGLVELQPWVEQWHGDYDPTYGMSMAEFTREQLRQRSQQVDRTLDELDAWRPAPTTRGRKPRA</sequence>
<feature type="domain" description="DUF7008" evidence="7">
    <location>
        <begin position="809"/>
        <end position="1172"/>
    </location>
</feature>
<accession>A0ABW4RUE5</accession>
<name>A0ABW4RUE5_9ACTN</name>
<comment type="caution">
    <text evidence="8">The sequence shown here is derived from an EMBL/GenBank/DDBJ whole genome shotgun (WGS) entry which is preliminary data.</text>
</comment>
<keyword evidence="9" id="KW-1185">Reference proteome</keyword>
<dbReference type="RefSeq" id="WP_343873500.1">
    <property type="nucleotide sequence ID" value="NZ_BAAAIX010000016.1"/>
</dbReference>
<evidence type="ECO:0000256" key="2">
    <source>
        <dbReference type="ARBA" id="ARBA00022603"/>
    </source>
</evidence>
<dbReference type="PRINTS" id="PR00507">
    <property type="entry name" value="N12N6MTFRASE"/>
</dbReference>
<dbReference type="GO" id="GO:0032259">
    <property type="term" value="P:methylation"/>
    <property type="evidence" value="ECO:0007669"/>
    <property type="project" value="UniProtKB-KW"/>
</dbReference>
<dbReference type="Pfam" id="PF22654">
    <property type="entry name" value="DUF7008"/>
    <property type="match status" value="1"/>
</dbReference>
<dbReference type="InterPro" id="IPR011639">
    <property type="entry name" value="MethylTrfase_TaqI-like_dom"/>
</dbReference>
<dbReference type="PANTHER" id="PTHR33841">
    <property type="entry name" value="DNA METHYLTRANSFERASE YEEA-RELATED"/>
    <property type="match status" value="1"/>
</dbReference>
<keyword evidence="3 8" id="KW-0808">Transferase</keyword>
<protein>
    <recommendedName>
        <fullName evidence="1">site-specific DNA-methyltransferase (adenine-specific)</fullName>
        <ecNumber evidence="1">2.1.1.72</ecNumber>
    </recommendedName>
</protein>
<dbReference type="Proteomes" id="UP001597326">
    <property type="component" value="Unassembled WGS sequence"/>
</dbReference>
<dbReference type="SUPFAM" id="SSF53335">
    <property type="entry name" value="S-adenosyl-L-methionine-dependent methyltransferases"/>
    <property type="match status" value="1"/>
</dbReference>
<evidence type="ECO:0000313" key="9">
    <source>
        <dbReference type="Proteomes" id="UP001597326"/>
    </source>
</evidence>
<dbReference type="EMBL" id="JBHUFZ010000015">
    <property type="protein sequence ID" value="MFD1889870.1"/>
    <property type="molecule type" value="Genomic_DNA"/>
</dbReference>
<organism evidence="8 9">
    <name type="scientific">Luteococcus peritonei</name>
    <dbReference type="NCBI Taxonomy" id="88874"/>
    <lineage>
        <taxon>Bacteria</taxon>
        <taxon>Bacillati</taxon>
        <taxon>Actinomycetota</taxon>
        <taxon>Actinomycetes</taxon>
        <taxon>Propionibacteriales</taxon>
        <taxon>Propionibacteriaceae</taxon>
        <taxon>Luteococcus</taxon>
    </lineage>
</organism>
<feature type="domain" description="Type II methyltransferase M.TaqI-like" evidence="6">
    <location>
        <begin position="271"/>
        <end position="425"/>
    </location>
</feature>
<evidence type="ECO:0000259" key="6">
    <source>
        <dbReference type="Pfam" id="PF07669"/>
    </source>
</evidence>
<dbReference type="Pfam" id="PF07669">
    <property type="entry name" value="Eco57I"/>
    <property type="match status" value="1"/>
</dbReference>
<evidence type="ECO:0000256" key="1">
    <source>
        <dbReference type="ARBA" id="ARBA00011900"/>
    </source>
</evidence>
<evidence type="ECO:0000256" key="4">
    <source>
        <dbReference type="ARBA" id="ARBA00022691"/>
    </source>
</evidence>
<gene>
    <name evidence="8" type="primary">pglX</name>
    <name evidence="8" type="ORF">ACFSCS_06660</name>
</gene>
<dbReference type="EC" id="2.1.1.72" evidence="1"/>
<keyword evidence="2 8" id="KW-0489">Methyltransferase</keyword>
<evidence type="ECO:0000259" key="7">
    <source>
        <dbReference type="Pfam" id="PF22654"/>
    </source>
</evidence>
<dbReference type="NCBIfam" id="NF033451">
    <property type="entry name" value="BREX_2_MTaseX"/>
    <property type="match status" value="1"/>
</dbReference>
<reference evidence="9" key="1">
    <citation type="journal article" date="2019" name="Int. J. Syst. Evol. Microbiol.">
        <title>The Global Catalogue of Microorganisms (GCM) 10K type strain sequencing project: providing services to taxonomists for standard genome sequencing and annotation.</title>
        <authorList>
            <consortium name="The Broad Institute Genomics Platform"/>
            <consortium name="The Broad Institute Genome Sequencing Center for Infectious Disease"/>
            <person name="Wu L."/>
            <person name="Ma J."/>
        </authorList>
    </citation>
    <scope>NUCLEOTIDE SEQUENCE [LARGE SCALE GENOMIC DNA]</scope>
    <source>
        <strain evidence="9">CAIM 431</strain>
    </source>
</reference>
<evidence type="ECO:0000256" key="3">
    <source>
        <dbReference type="ARBA" id="ARBA00022679"/>
    </source>
</evidence>
<dbReference type="InterPro" id="IPR054277">
    <property type="entry name" value="DUF7008"/>
</dbReference>
<dbReference type="InterPro" id="IPR002052">
    <property type="entry name" value="DNA_methylase_N6_adenine_CS"/>
</dbReference>
<proteinExistence type="predicted"/>
<comment type="catalytic activity">
    <reaction evidence="5">
        <text>a 2'-deoxyadenosine in DNA + S-adenosyl-L-methionine = an N(6)-methyl-2'-deoxyadenosine in DNA + S-adenosyl-L-homocysteine + H(+)</text>
        <dbReference type="Rhea" id="RHEA:15197"/>
        <dbReference type="Rhea" id="RHEA-COMP:12418"/>
        <dbReference type="Rhea" id="RHEA-COMP:12419"/>
        <dbReference type="ChEBI" id="CHEBI:15378"/>
        <dbReference type="ChEBI" id="CHEBI:57856"/>
        <dbReference type="ChEBI" id="CHEBI:59789"/>
        <dbReference type="ChEBI" id="CHEBI:90615"/>
        <dbReference type="ChEBI" id="CHEBI:90616"/>
        <dbReference type="EC" id="2.1.1.72"/>
    </reaction>
</comment>
<dbReference type="InterPro" id="IPR050953">
    <property type="entry name" value="N4_N6_ade-DNA_methylase"/>
</dbReference>
<dbReference type="Gene3D" id="3.40.50.150">
    <property type="entry name" value="Vaccinia Virus protein VP39"/>
    <property type="match status" value="1"/>
</dbReference>
<dbReference type="GO" id="GO:0009007">
    <property type="term" value="F:site-specific DNA-methyltransferase (adenine-specific) activity"/>
    <property type="evidence" value="ECO:0007669"/>
    <property type="project" value="UniProtKB-EC"/>
</dbReference>
<evidence type="ECO:0000256" key="5">
    <source>
        <dbReference type="ARBA" id="ARBA00047942"/>
    </source>
</evidence>